<reference evidence="1 2" key="1">
    <citation type="journal article" date="2019" name="Sci. Rep.">
        <title>Orb-weaving spider Araneus ventricosus genome elucidates the spidroin gene catalogue.</title>
        <authorList>
            <person name="Kono N."/>
            <person name="Nakamura H."/>
            <person name="Ohtoshi R."/>
            <person name="Moran D.A.P."/>
            <person name="Shinohara A."/>
            <person name="Yoshida Y."/>
            <person name="Fujiwara M."/>
            <person name="Mori M."/>
            <person name="Tomita M."/>
            <person name="Arakawa K."/>
        </authorList>
    </citation>
    <scope>NUCLEOTIDE SEQUENCE [LARGE SCALE GENOMIC DNA]</scope>
</reference>
<comment type="caution">
    <text evidence="1">The sequence shown here is derived from an EMBL/GenBank/DDBJ whole genome shotgun (WGS) entry which is preliminary data.</text>
</comment>
<sequence>MRDSDIIFKKEQAENTLLIKQAEIDFFKEFLDSLVQRTSQGVVKQIIKDKRIETRISQIKTEDCTYTQNYVESTDYVLEKKPFLCLDEEDDITQRFFTDEVTVDFSSDEIEACMATMKKKGAPGWDE</sequence>
<evidence type="ECO:0000313" key="1">
    <source>
        <dbReference type="EMBL" id="GBO06583.1"/>
    </source>
</evidence>
<evidence type="ECO:0000313" key="2">
    <source>
        <dbReference type="Proteomes" id="UP000499080"/>
    </source>
</evidence>
<name>A0A4Y2U238_ARAVE</name>
<protein>
    <submittedName>
        <fullName evidence="1">Uncharacterized protein</fullName>
    </submittedName>
</protein>
<keyword evidence="2" id="KW-1185">Reference proteome</keyword>
<organism evidence="1 2">
    <name type="scientific">Araneus ventricosus</name>
    <name type="common">Orbweaver spider</name>
    <name type="synonym">Epeira ventricosa</name>
    <dbReference type="NCBI Taxonomy" id="182803"/>
    <lineage>
        <taxon>Eukaryota</taxon>
        <taxon>Metazoa</taxon>
        <taxon>Ecdysozoa</taxon>
        <taxon>Arthropoda</taxon>
        <taxon>Chelicerata</taxon>
        <taxon>Arachnida</taxon>
        <taxon>Araneae</taxon>
        <taxon>Araneomorphae</taxon>
        <taxon>Entelegynae</taxon>
        <taxon>Araneoidea</taxon>
        <taxon>Araneidae</taxon>
        <taxon>Araneus</taxon>
    </lineage>
</organism>
<dbReference type="Proteomes" id="UP000499080">
    <property type="component" value="Unassembled WGS sequence"/>
</dbReference>
<dbReference type="EMBL" id="BGPR01032874">
    <property type="protein sequence ID" value="GBO06583.1"/>
    <property type="molecule type" value="Genomic_DNA"/>
</dbReference>
<gene>
    <name evidence="1" type="ORF">AVEN_249253_1</name>
</gene>
<dbReference type="AlphaFoldDB" id="A0A4Y2U238"/>
<accession>A0A4Y2U238</accession>
<proteinExistence type="predicted"/>